<sequence length="864" mass="98011">MLAPQLLPLMFQVYWKVRNQDSLSHHMLTCLVQLASLNGGVMNSSETRVQYLVSYMENFLKLLSMIGTNFKNKEALGISNVVRKLQLFFGHSFSKLPQALHESYLNEITRITCCFAEGAELEEAQLLDDKLYVEAFDNMLEAWTNIFQENASGNDTFVLQAATRIFNTYLKCHLAPPDGSRIRNDEVEEIEDNEDNDRIKFKDQLQIIGMCGRIVPSHSLPILYRLLEDRSNKLKAHLQTMQSQTMTLSDSAALDNLFEDIHWIILIAGHVLCMDSEGEMPMIPSEIMQYSIEKYNKSETNLDATLKVLAGVRQVVFELDFVDQCDHAVRVFSDVLKLCALESSAAEVKLGHFMSPEVGCTLMWFLKRWCLSYLLPTENYYQEVSPTLIGALGRDTDGATFVINFVLGKMQTNIIHFSSEPVLLQDTVDLFADIVCVKQKSTYIVKTEGLWNLVKLQSELKAGSLPQNVRRGLYKGFVLAGSALNDPQASNEYYQQILKPVQSRFKNLLCQENFNRIYQEEGIKNEVIDILECFIGIAKGSQMSTAQILFEYIAPILSELPVFLNIYKNYQVIVQLVLELFGRCAQHMLCYLSVLDSKRLYESSLATVQVYAKCNANRLSTEIFSEESSFQDLLLVLEFLTLILSKDCLDFSPQVSNSEITITAADVSLFGLSFILPLIKMELLMYPSLCSQYYKLIVLIDDLYADKIANLPDDMLTQLLRSVELGLTAGFGSDIVQACLDFLQGLATHIYRNSLQNTKVYQAVMPFLKLLMNLTLSHEISSEMMTSASICIYALICCYSEQYQILVQSLIQSQNDPLVAERLATAFSQLTNNVLLNCERQPKLKFRDNFDKFIANVHGFLLVK</sequence>
<comment type="subcellular location">
    <subcellularLocation>
        <location evidence="2">Cytoplasm</location>
    </subcellularLocation>
    <subcellularLocation>
        <location evidence="1">Nucleus</location>
    </subcellularLocation>
</comment>
<dbReference type="GO" id="GO:0005643">
    <property type="term" value="C:nuclear pore"/>
    <property type="evidence" value="ECO:0007669"/>
    <property type="project" value="TreeGrafter"/>
</dbReference>
<evidence type="ECO:0000256" key="2">
    <source>
        <dbReference type="ARBA" id="ARBA00004496"/>
    </source>
</evidence>
<dbReference type="GO" id="GO:0005049">
    <property type="term" value="F:nuclear export signal receptor activity"/>
    <property type="evidence" value="ECO:0007669"/>
    <property type="project" value="InterPro"/>
</dbReference>
<dbReference type="OrthoDB" id="5548448at2759"/>
<organism evidence="8 9">
    <name type="scientific">Ignelater luminosus</name>
    <name type="common">Cucubano</name>
    <name type="synonym">Pyrophorus luminosus</name>
    <dbReference type="NCBI Taxonomy" id="2038154"/>
    <lineage>
        <taxon>Eukaryota</taxon>
        <taxon>Metazoa</taxon>
        <taxon>Ecdysozoa</taxon>
        <taxon>Arthropoda</taxon>
        <taxon>Hexapoda</taxon>
        <taxon>Insecta</taxon>
        <taxon>Pterygota</taxon>
        <taxon>Neoptera</taxon>
        <taxon>Endopterygota</taxon>
        <taxon>Coleoptera</taxon>
        <taxon>Polyphaga</taxon>
        <taxon>Elateriformia</taxon>
        <taxon>Elateroidea</taxon>
        <taxon>Elateridae</taxon>
        <taxon>Agrypninae</taxon>
        <taxon>Pyrophorini</taxon>
        <taxon>Ignelater</taxon>
    </lineage>
</organism>
<reference evidence="8" key="1">
    <citation type="submission" date="2019-08" db="EMBL/GenBank/DDBJ databases">
        <title>The genome of the North American firefly Photinus pyralis.</title>
        <authorList>
            <consortium name="Photinus pyralis genome working group"/>
            <person name="Fallon T.R."/>
            <person name="Sander Lower S.E."/>
            <person name="Weng J.-K."/>
        </authorList>
    </citation>
    <scope>NUCLEOTIDE SEQUENCE</scope>
    <source>
        <strain evidence="8">TRF0915ILg1</strain>
        <tissue evidence="8">Whole body</tissue>
    </source>
</reference>
<dbReference type="InterPro" id="IPR016024">
    <property type="entry name" value="ARM-type_fold"/>
</dbReference>
<evidence type="ECO:0008006" key="10">
    <source>
        <dbReference type="Google" id="ProtNLM"/>
    </source>
</evidence>
<keyword evidence="6" id="KW-0653">Protein transport</keyword>
<dbReference type="SUPFAM" id="SSF48371">
    <property type="entry name" value="ARM repeat"/>
    <property type="match status" value="1"/>
</dbReference>
<dbReference type="InterPro" id="IPR044189">
    <property type="entry name" value="XPO4/7-like"/>
</dbReference>
<evidence type="ECO:0000256" key="1">
    <source>
        <dbReference type="ARBA" id="ARBA00004123"/>
    </source>
</evidence>
<name>A0A8K0CSV3_IGNLU</name>
<accession>A0A8K0CSV3</accession>
<proteinExistence type="inferred from homology"/>
<evidence type="ECO:0000256" key="3">
    <source>
        <dbReference type="ARBA" id="ARBA00009466"/>
    </source>
</evidence>
<keyword evidence="4" id="KW-0813">Transport</keyword>
<gene>
    <name evidence="8" type="ORF">ILUMI_13176</name>
</gene>
<evidence type="ECO:0000256" key="6">
    <source>
        <dbReference type="ARBA" id="ARBA00022927"/>
    </source>
</evidence>
<dbReference type="GO" id="GO:0005737">
    <property type="term" value="C:cytoplasm"/>
    <property type="evidence" value="ECO:0007669"/>
    <property type="project" value="UniProtKB-SubCell"/>
</dbReference>
<evidence type="ECO:0000313" key="9">
    <source>
        <dbReference type="Proteomes" id="UP000801492"/>
    </source>
</evidence>
<evidence type="ECO:0000256" key="5">
    <source>
        <dbReference type="ARBA" id="ARBA00022490"/>
    </source>
</evidence>
<dbReference type="Proteomes" id="UP000801492">
    <property type="component" value="Unassembled WGS sequence"/>
</dbReference>
<dbReference type="EMBL" id="VTPC01008294">
    <property type="protein sequence ID" value="KAF2893000.1"/>
    <property type="molecule type" value="Genomic_DNA"/>
</dbReference>
<protein>
    <recommendedName>
        <fullName evidence="10">Exportin-4</fullName>
    </recommendedName>
</protein>
<comment type="caution">
    <text evidence="8">The sequence shown here is derived from an EMBL/GenBank/DDBJ whole genome shotgun (WGS) entry which is preliminary data.</text>
</comment>
<evidence type="ECO:0000256" key="4">
    <source>
        <dbReference type="ARBA" id="ARBA00022448"/>
    </source>
</evidence>
<keyword evidence="7" id="KW-0539">Nucleus</keyword>
<keyword evidence="5" id="KW-0963">Cytoplasm</keyword>
<comment type="similarity">
    <text evidence="3">Belongs to the exportin family.</text>
</comment>
<evidence type="ECO:0000256" key="7">
    <source>
        <dbReference type="ARBA" id="ARBA00023242"/>
    </source>
</evidence>
<dbReference type="PANTHER" id="PTHR12596:SF1">
    <property type="entry name" value="EXPORTIN-4"/>
    <property type="match status" value="1"/>
</dbReference>
<dbReference type="PANTHER" id="PTHR12596">
    <property type="entry name" value="EXPORTIN 4,7-RELATED"/>
    <property type="match status" value="1"/>
</dbReference>
<evidence type="ECO:0000313" key="8">
    <source>
        <dbReference type="EMBL" id="KAF2893000.1"/>
    </source>
</evidence>
<dbReference type="AlphaFoldDB" id="A0A8K0CSV3"/>
<dbReference type="GO" id="GO:0006611">
    <property type="term" value="P:protein export from nucleus"/>
    <property type="evidence" value="ECO:0007669"/>
    <property type="project" value="TreeGrafter"/>
</dbReference>
<keyword evidence="9" id="KW-1185">Reference proteome</keyword>